<proteinExistence type="predicted"/>
<dbReference type="Proteomes" id="UP001295794">
    <property type="component" value="Unassembled WGS sequence"/>
</dbReference>
<reference evidence="2" key="1">
    <citation type="submission" date="2023-11" db="EMBL/GenBank/DDBJ databases">
        <authorList>
            <person name="De Vega J J."/>
            <person name="De Vega J J."/>
        </authorList>
    </citation>
    <scope>NUCLEOTIDE SEQUENCE</scope>
</reference>
<feature type="compositionally biased region" description="Pro residues" evidence="1">
    <location>
        <begin position="406"/>
        <end position="421"/>
    </location>
</feature>
<feature type="compositionally biased region" description="Low complexity" evidence="1">
    <location>
        <begin position="206"/>
        <end position="216"/>
    </location>
</feature>
<evidence type="ECO:0000313" key="2">
    <source>
        <dbReference type="EMBL" id="CAK5281210.1"/>
    </source>
</evidence>
<dbReference type="EMBL" id="CAVNYO010000444">
    <property type="protein sequence ID" value="CAK5281210.1"/>
    <property type="molecule type" value="Genomic_DNA"/>
</dbReference>
<comment type="caution">
    <text evidence="2">The sequence shown here is derived from an EMBL/GenBank/DDBJ whole genome shotgun (WGS) entry which is preliminary data.</text>
</comment>
<gene>
    <name evidence="2" type="ORF">MYCIT1_LOCUS32162</name>
</gene>
<organism evidence="2 3">
    <name type="scientific">Mycena citricolor</name>
    <dbReference type="NCBI Taxonomy" id="2018698"/>
    <lineage>
        <taxon>Eukaryota</taxon>
        <taxon>Fungi</taxon>
        <taxon>Dikarya</taxon>
        <taxon>Basidiomycota</taxon>
        <taxon>Agaricomycotina</taxon>
        <taxon>Agaricomycetes</taxon>
        <taxon>Agaricomycetidae</taxon>
        <taxon>Agaricales</taxon>
        <taxon>Marasmiineae</taxon>
        <taxon>Mycenaceae</taxon>
        <taxon>Mycena</taxon>
    </lineage>
</organism>
<keyword evidence="3" id="KW-1185">Reference proteome</keyword>
<feature type="region of interest" description="Disordered" evidence="1">
    <location>
        <begin position="198"/>
        <end position="218"/>
    </location>
</feature>
<feature type="compositionally biased region" description="Basic and acidic residues" evidence="1">
    <location>
        <begin position="428"/>
        <end position="454"/>
    </location>
</feature>
<feature type="region of interest" description="Disordered" evidence="1">
    <location>
        <begin position="388"/>
        <end position="471"/>
    </location>
</feature>
<feature type="compositionally biased region" description="Low complexity" evidence="1">
    <location>
        <begin position="243"/>
        <end position="257"/>
    </location>
</feature>
<dbReference type="AlphaFoldDB" id="A0AAD2HUB8"/>
<name>A0AAD2HUB8_9AGAR</name>
<feature type="region of interest" description="Disordered" evidence="1">
    <location>
        <begin position="1"/>
        <end position="24"/>
    </location>
</feature>
<feature type="region of interest" description="Disordered" evidence="1">
    <location>
        <begin position="240"/>
        <end position="261"/>
    </location>
</feature>
<sequence length="519" mass="57141">MATSQMPARGARGAPEFDSSKPRQLPRYFSDLELEFARVGVTDETEKKRHATRYVSVDDQDTWESLTEFTSVTTTYADFKKAVLKLYPGTDSDRKYTMSDLHSLIGEYATSGILSLSDYSEFYRRFITITTYLISKGRLSTAEQSRSFCRAISPPTLWTRVSQRLQIKRPDNHPNDPYNLADLTEAVEFVLAGPVTLNAPPPSSVPPSQSASSPAVKSEPDFGALLETMNGLMKVLLAQQQQPSRPYASPLPASPSAPRREGDQCVYCGGDHYISRCPLVEEDTKAGKCKRDIDGRVVLPTGAFVPRRIPGANLRARIEEWHKQNPGQLAAGQMMLEVPTHLSSSYPASSQSNPAATFVLSEEERLASLEKEIFAIRTRAQARRALAAGASGESIEEPEQPVRASVPPPAPPAPPVAPAVPPSILTRPTKENSPEHPYAHIRDAAYAPPRDRNVGAKPPVHAAKKSDPAYRTTAPIFDEKIASKVFDRSMDAPITLTHRELLSLSPESRKARHQQRHPS</sequence>
<accession>A0AAD2HUB8</accession>
<evidence type="ECO:0000313" key="3">
    <source>
        <dbReference type="Proteomes" id="UP001295794"/>
    </source>
</evidence>
<protein>
    <submittedName>
        <fullName evidence="2">Uncharacterized protein</fullName>
    </submittedName>
</protein>
<evidence type="ECO:0000256" key="1">
    <source>
        <dbReference type="SAM" id="MobiDB-lite"/>
    </source>
</evidence>